<keyword evidence="3" id="KW-1185">Reference proteome</keyword>
<dbReference type="RefSeq" id="XP_068365810.1">
    <property type="nucleotide sequence ID" value="XM_068499633.1"/>
</dbReference>
<dbReference type="SUPFAM" id="SSF57997">
    <property type="entry name" value="Tropomyosin"/>
    <property type="match status" value="1"/>
</dbReference>
<organism evidence="2 3">
    <name type="scientific">Tritrichomonas foetus</name>
    <dbReference type="NCBI Taxonomy" id="1144522"/>
    <lineage>
        <taxon>Eukaryota</taxon>
        <taxon>Metamonada</taxon>
        <taxon>Parabasalia</taxon>
        <taxon>Tritrichomonadida</taxon>
        <taxon>Tritrichomonadidae</taxon>
        <taxon>Tritrichomonas</taxon>
    </lineage>
</organism>
<sequence length="95" mass="11420">MKYCFLEWNIQNKLDTPLMVHGETPFYQRKLFQYHGREKEMEQKIEDLEKKLKTTEKVLGKKKSIIRGLQEEISELKKKVPPPQSKMKLTKARKK</sequence>
<accession>A0A1J4KNH2</accession>
<reference evidence="2" key="1">
    <citation type="submission" date="2016-10" db="EMBL/GenBank/DDBJ databases">
        <authorList>
            <person name="Benchimol M."/>
            <person name="Almeida L.G."/>
            <person name="Vasconcelos A.T."/>
            <person name="Perreira-Neves A."/>
            <person name="Rosa I.A."/>
            <person name="Tasca T."/>
            <person name="Bogo M.R."/>
            <person name="de Souza W."/>
        </authorList>
    </citation>
    <scope>NUCLEOTIDE SEQUENCE [LARGE SCALE GENOMIC DNA]</scope>
    <source>
        <strain evidence="2">K</strain>
    </source>
</reference>
<dbReference type="Proteomes" id="UP000179807">
    <property type="component" value="Unassembled WGS sequence"/>
</dbReference>
<evidence type="ECO:0000313" key="3">
    <source>
        <dbReference type="Proteomes" id="UP000179807"/>
    </source>
</evidence>
<evidence type="ECO:0000256" key="1">
    <source>
        <dbReference type="SAM" id="MobiDB-lite"/>
    </source>
</evidence>
<dbReference type="AlphaFoldDB" id="A0A1J4KNH2"/>
<name>A0A1J4KNH2_9EUKA</name>
<proteinExistence type="predicted"/>
<dbReference type="EMBL" id="MLAK01000559">
    <property type="protein sequence ID" value="OHT12674.1"/>
    <property type="molecule type" value="Genomic_DNA"/>
</dbReference>
<protein>
    <submittedName>
        <fullName evidence="2">Uncharacterized protein</fullName>
    </submittedName>
</protein>
<dbReference type="GeneID" id="94834337"/>
<evidence type="ECO:0000313" key="2">
    <source>
        <dbReference type="EMBL" id="OHT12674.1"/>
    </source>
</evidence>
<dbReference type="VEuPathDB" id="TrichDB:TRFO_17517"/>
<comment type="caution">
    <text evidence="2">The sequence shown here is derived from an EMBL/GenBank/DDBJ whole genome shotgun (WGS) entry which is preliminary data.</text>
</comment>
<gene>
    <name evidence="2" type="ORF">TRFO_17517</name>
</gene>
<feature type="region of interest" description="Disordered" evidence="1">
    <location>
        <begin position="76"/>
        <end position="95"/>
    </location>
</feature>